<dbReference type="PROSITE" id="PS00678">
    <property type="entry name" value="WD_REPEATS_1"/>
    <property type="match status" value="5"/>
</dbReference>
<gene>
    <name evidence="7" type="ORF">BECKTUN1418E_GA0071001_10942</name>
    <name evidence="6" type="ORF">BECKTUN1418F_GA0071002_10972</name>
</gene>
<evidence type="ECO:0000313" key="7">
    <source>
        <dbReference type="EMBL" id="VFK64040.1"/>
    </source>
</evidence>
<accession>A0A450ZSV7</accession>
<evidence type="ECO:0000259" key="5">
    <source>
        <dbReference type="PROSITE" id="PS50208"/>
    </source>
</evidence>
<dbReference type="PANTHER" id="PTHR22847:SF637">
    <property type="entry name" value="WD REPEAT DOMAIN 5B"/>
    <property type="match status" value="1"/>
</dbReference>
<feature type="repeat" description="WD" evidence="3">
    <location>
        <begin position="653"/>
        <end position="694"/>
    </location>
</feature>
<feature type="repeat" description="WD" evidence="3">
    <location>
        <begin position="569"/>
        <end position="610"/>
    </location>
</feature>
<feature type="repeat" description="WD" evidence="3">
    <location>
        <begin position="695"/>
        <end position="729"/>
    </location>
</feature>
<dbReference type="PROSITE" id="PS50208">
    <property type="entry name" value="CASPASE_P20"/>
    <property type="match status" value="1"/>
</dbReference>
<dbReference type="InterPro" id="IPR036322">
    <property type="entry name" value="WD40_repeat_dom_sf"/>
</dbReference>
<evidence type="ECO:0000313" key="6">
    <source>
        <dbReference type="EMBL" id="VFK56858.1"/>
    </source>
</evidence>
<dbReference type="AlphaFoldDB" id="A0A450ZSV7"/>
<dbReference type="InterPro" id="IPR029030">
    <property type="entry name" value="Caspase-like_dom_sf"/>
</dbReference>
<dbReference type="SMART" id="SM00320">
    <property type="entry name" value="WD40"/>
    <property type="match status" value="7"/>
</dbReference>
<organism evidence="6">
    <name type="scientific">Candidatus Kentrum sp. TUN</name>
    <dbReference type="NCBI Taxonomy" id="2126343"/>
    <lineage>
        <taxon>Bacteria</taxon>
        <taxon>Pseudomonadati</taxon>
        <taxon>Pseudomonadota</taxon>
        <taxon>Gammaproteobacteria</taxon>
        <taxon>Candidatus Kentrum</taxon>
    </lineage>
</organism>
<dbReference type="GO" id="GO:0004197">
    <property type="term" value="F:cysteine-type endopeptidase activity"/>
    <property type="evidence" value="ECO:0007669"/>
    <property type="project" value="InterPro"/>
</dbReference>
<dbReference type="CDD" id="cd00200">
    <property type="entry name" value="WD40"/>
    <property type="match status" value="1"/>
</dbReference>
<dbReference type="Pfam" id="PF00656">
    <property type="entry name" value="Peptidase_C14"/>
    <property type="match status" value="1"/>
</dbReference>
<dbReference type="InterPro" id="IPR015943">
    <property type="entry name" value="WD40/YVTN_repeat-like_dom_sf"/>
</dbReference>
<feature type="transmembrane region" description="Helical" evidence="4">
    <location>
        <begin position="12"/>
        <end position="33"/>
    </location>
</feature>
<dbReference type="InterPro" id="IPR018247">
    <property type="entry name" value="EF_Hand_1_Ca_BS"/>
</dbReference>
<keyword evidence="4" id="KW-0472">Membrane</keyword>
<name>A0A450ZSV7_9GAMM</name>
<keyword evidence="4" id="KW-1133">Transmembrane helix</keyword>
<dbReference type="SUPFAM" id="SSF52129">
    <property type="entry name" value="Caspase-like"/>
    <property type="match status" value="1"/>
</dbReference>
<dbReference type="EMBL" id="CAADFV010000094">
    <property type="protein sequence ID" value="VFK64040.1"/>
    <property type="molecule type" value="Genomic_DNA"/>
</dbReference>
<feature type="repeat" description="WD" evidence="3">
    <location>
        <begin position="527"/>
        <end position="568"/>
    </location>
</feature>
<feature type="repeat" description="WD" evidence="3">
    <location>
        <begin position="611"/>
        <end position="652"/>
    </location>
</feature>
<dbReference type="InterPro" id="IPR001680">
    <property type="entry name" value="WD40_rpt"/>
</dbReference>
<dbReference type="SUPFAM" id="SSF50978">
    <property type="entry name" value="WD40 repeat-like"/>
    <property type="match status" value="1"/>
</dbReference>
<dbReference type="Pfam" id="PF00400">
    <property type="entry name" value="WD40"/>
    <property type="match status" value="7"/>
</dbReference>
<evidence type="ECO:0000256" key="3">
    <source>
        <dbReference type="PROSITE-ProRule" id="PRU00221"/>
    </source>
</evidence>
<dbReference type="InterPro" id="IPR020472">
    <property type="entry name" value="WD40_PAC1"/>
</dbReference>
<dbReference type="PROSITE" id="PS50082">
    <property type="entry name" value="WD_REPEATS_2"/>
    <property type="match status" value="7"/>
</dbReference>
<evidence type="ECO:0000256" key="1">
    <source>
        <dbReference type="ARBA" id="ARBA00022574"/>
    </source>
</evidence>
<dbReference type="PANTHER" id="PTHR22847">
    <property type="entry name" value="WD40 REPEAT PROTEIN"/>
    <property type="match status" value="1"/>
</dbReference>
<evidence type="ECO:0000256" key="4">
    <source>
        <dbReference type="SAM" id="Phobius"/>
    </source>
</evidence>
<dbReference type="InterPro" id="IPR011600">
    <property type="entry name" value="Pept_C14_caspase"/>
</dbReference>
<dbReference type="PROSITE" id="PS00018">
    <property type="entry name" value="EF_HAND_1"/>
    <property type="match status" value="1"/>
</dbReference>
<reference evidence="6" key="1">
    <citation type="submission" date="2019-02" db="EMBL/GenBank/DDBJ databases">
        <authorList>
            <person name="Gruber-Vodicka R. H."/>
            <person name="Seah K. B. B."/>
        </authorList>
    </citation>
    <scope>NUCLEOTIDE SEQUENCE</scope>
    <source>
        <strain evidence="7">BECK_BY2</strain>
        <strain evidence="6">BECK_BY3</strain>
    </source>
</reference>
<dbReference type="Gene3D" id="3.40.50.1460">
    <property type="match status" value="1"/>
</dbReference>
<dbReference type="PRINTS" id="PR00320">
    <property type="entry name" value="GPROTEINBRPT"/>
</dbReference>
<dbReference type="Gene3D" id="2.130.10.10">
    <property type="entry name" value="YVTN repeat-like/Quinoprotein amine dehydrogenase"/>
    <property type="match status" value="2"/>
</dbReference>
<dbReference type="InterPro" id="IPR001309">
    <property type="entry name" value="Pept_C14_p20"/>
</dbReference>
<keyword evidence="4" id="KW-0812">Transmembrane</keyword>
<dbReference type="EMBL" id="CAADFY010000097">
    <property type="protein sequence ID" value="VFK56858.1"/>
    <property type="molecule type" value="Genomic_DNA"/>
</dbReference>
<keyword evidence="2" id="KW-0677">Repeat</keyword>
<feature type="domain" description="Caspase family p20" evidence="5">
    <location>
        <begin position="70"/>
        <end position="144"/>
    </location>
</feature>
<keyword evidence="1 3" id="KW-0853">WD repeat</keyword>
<proteinExistence type="predicted"/>
<dbReference type="InterPro" id="IPR013229">
    <property type="entry name" value="PEGA"/>
</dbReference>
<dbReference type="PROSITE" id="PS50294">
    <property type="entry name" value="WD_REPEATS_REGION"/>
    <property type="match status" value="6"/>
</dbReference>
<feature type="repeat" description="WD" evidence="3">
    <location>
        <begin position="485"/>
        <end position="526"/>
    </location>
</feature>
<dbReference type="GO" id="GO:0006508">
    <property type="term" value="P:proteolysis"/>
    <property type="evidence" value="ECO:0007669"/>
    <property type="project" value="InterPro"/>
</dbReference>
<sequence>MKRQDPLCIRSRRVSIPILAAVAIFLIGFGVIIQDVAWASRGVVRVELKAGERSDAPVAGTVELYGVSHALVIGIDAYHAGWPRLSKAVRDADLVASALEKQGFSVTLEKNLDSGALEDAFKRFFTFKGQNPQARLFVWFAGHGHTLDGEGFLIPADAPLPDSDIAMFKYTALSMRSFGKFVRLARAKHALGVFDACFAGTIFTTQRSHPPPAITRNTTYPVRQYIASGDENQKVSDNGRFRKLFLRALRGEAPNADANRDGYLTGSELGMFLSDRVTNLTRSRQTPRYGKLLDEDWDRGDFVFITPVGWAKAPSAVPINDGAINDGAINDGTAPIGANAINDNPVTLPTKPRPARLIVRSNVSGDTVTIDGKSVGSTGPNAHRLAPGKYRLRVEKKGYQPFETHIRLAAGEQETVRAKLKSETPNYANWRILRRIQAHPGEFEGAICRDDCIRFTPDGRRLLSGSWDNTLKLWAVGNGREIRTFQGHSHDVNAVAIAPDGHRVLSGSWDKTLKLWDAASGREIRTFQGHSSYVDSVAFSPDGRWALSGSYDKTLKLWEVGNGREIRTFKGHSDSVYAVAFSPDGRRALSGSIDNTLKLWDMASGREIRTFKGHSDWVYSVAFAPDGRRAISGSDDETLKLWEVASGREIRTFKGHSANVRSVAFAPDGRSAISGSIDNTLKLWDMASGKEIRTFKGHSNDVRSVAFAPDGRRAASGDLGGVIIIWGEE</sequence>
<dbReference type="InterPro" id="IPR019775">
    <property type="entry name" value="WD40_repeat_CS"/>
</dbReference>
<feature type="repeat" description="WD" evidence="3">
    <location>
        <begin position="453"/>
        <end position="484"/>
    </location>
</feature>
<protein>
    <submittedName>
        <fullName evidence="6">WD domain-containing protein, G-beta repeat-containing protein</fullName>
    </submittedName>
</protein>
<evidence type="ECO:0000256" key="2">
    <source>
        <dbReference type="ARBA" id="ARBA00022737"/>
    </source>
</evidence>
<dbReference type="Pfam" id="PF08308">
    <property type="entry name" value="PEGA"/>
    <property type="match status" value="1"/>
</dbReference>